<reference evidence="2 5" key="2">
    <citation type="submission" date="2020-08" db="EMBL/GenBank/DDBJ databases">
        <title>Genomic Encyclopedia of Type Strains, Phase IV (KMG-IV): sequencing the most valuable type-strain genomes for metagenomic binning, comparative biology and taxonomic classification.</title>
        <authorList>
            <person name="Goeker M."/>
        </authorList>
    </citation>
    <scope>NUCLEOTIDE SEQUENCE [LARGE SCALE GENOMIC DNA]</scope>
    <source>
        <strain evidence="2 5">DSM 12027</strain>
    </source>
</reference>
<proteinExistence type="predicted"/>
<dbReference type="EMBL" id="JACHEW010000014">
    <property type="protein sequence ID" value="MBB6017427.1"/>
    <property type="molecule type" value="Genomic_DNA"/>
</dbReference>
<reference evidence="3 4" key="1">
    <citation type="submission" date="2019-06" db="EMBL/GenBank/DDBJ databases">
        <title>Genome sequence of Deinococcus radiopugnans ATCC 19172.</title>
        <authorList>
            <person name="Maclea K.S."/>
            <person name="Maynard C.R."/>
        </authorList>
    </citation>
    <scope>NUCLEOTIDE SEQUENCE [LARGE SCALE GENOMIC DNA]</scope>
    <source>
        <strain evidence="3 4">ATCC 19172</strain>
    </source>
</reference>
<feature type="region of interest" description="Disordered" evidence="1">
    <location>
        <begin position="1"/>
        <end position="40"/>
    </location>
</feature>
<evidence type="ECO:0000313" key="3">
    <source>
        <dbReference type="EMBL" id="TNM71963.1"/>
    </source>
</evidence>
<organism evidence="3 4">
    <name type="scientific">Deinococcus radiopugnans ATCC 19172</name>
    <dbReference type="NCBI Taxonomy" id="585398"/>
    <lineage>
        <taxon>Bacteria</taxon>
        <taxon>Thermotogati</taxon>
        <taxon>Deinococcota</taxon>
        <taxon>Deinococci</taxon>
        <taxon>Deinococcales</taxon>
        <taxon>Deinococcaceae</taxon>
        <taxon>Deinococcus</taxon>
    </lineage>
</organism>
<gene>
    <name evidence="3" type="ORF">FHR04_06255</name>
    <name evidence="2" type="ORF">HNQ04_002692</name>
</gene>
<evidence type="ECO:0000313" key="4">
    <source>
        <dbReference type="Proteomes" id="UP000313988"/>
    </source>
</evidence>
<comment type="caution">
    <text evidence="3">The sequence shown here is derived from an EMBL/GenBank/DDBJ whole genome shotgun (WGS) entry which is preliminary data.</text>
</comment>
<evidence type="ECO:0000256" key="1">
    <source>
        <dbReference type="SAM" id="MobiDB-lite"/>
    </source>
</evidence>
<dbReference type="RefSeq" id="WP_139401689.1">
    <property type="nucleotide sequence ID" value="NZ_JACHEW010000014.1"/>
</dbReference>
<dbReference type="Proteomes" id="UP000629870">
    <property type="component" value="Unassembled WGS sequence"/>
</dbReference>
<dbReference type="AlphaFoldDB" id="A0A5C4Y8Q2"/>
<accession>A0A5C4Y8Q2</accession>
<protein>
    <submittedName>
        <fullName evidence="3">Uncharacterized protein</fullName>
    </submittedName>
</protein>
<name>A0A5C4Y8Q2_9DEIO</name>
<keyword evidence="5" id="KW-1185">Reference proteome</keyword>
<evidence type="ECO:0000313" key="5">
    <source>
        <dbReference type="Proteomes" id="UP000629870"/>
    </source>
</evidence>
<evidence type="ECO:0000313" key="2">
    <source>
        <dbReference type="EMBL" id="MBB6017427.1"/>
    </source>
</evidence>
<dbReference type="Proteomes" id="UP000313988">
    <property type="component" value="Unassembled WGS sequence"/>
</dbReference>
<sequence length="71" mass="7962">MLSSVQDRSWEASGQPPKVVPVAVDAQDTPLPRPEDPVEDGWGGIEYFEECLPDLHGWRRCVEVYFDGTNS</sequence>
<dbReference type="EMBL" id="VDMO01000005">
    <property type="protein sequence ID" value="TNM71963.1"/>
    <property type="molecule type" value="Genomic_DNA"/>
</dbReference>